<organism evidence="2 3">
    <name type="scientific">Fragilariopsis cylindrus CCMP1102</name>
    <dbReference type="NCBI Taxonomy" id="635003"/>
    <lineage>
        <taxon>Eukaryota</taxon>
        <taxon>Sar</taxon>
        <taxon>Stramenopiles</taxon>
        <taxon>Ochrophyta</taxon>
        <taxon>Bacillariophyta</taxon>
        <taxon>Bacillariophyceae</taxon>
        <taxon>Bacillariophycidae</taxon>
        <taxon>Bacillariales</taxon>
        <taxon>Bacillariaceae</taxon>
        <taxon>Fragilariopsis</taxon>
    </lineage>
</organism>
<proteinExistence type="predicted"/>
<dbReference type="EMBL" id="KV784353">
    <property type="protein sequence ID" value="OEU22468.1"/>
    <property type="molecule type" value="Genomic_DNA"/>
</dbReference>
<gene>
    <name evidence="2" type="ORF">FRACYDRAFT_267289</name>
</gene>
<keyword evidence="3" id="KW-1185">Reference proteome</keyword>
<sequence>MFQKKQVKRRKKRSASVDSTDSSDDLSIDETKSVESGDGLSTDDELSVDGATSSDDECLEDNGFVSVLSRIGYKNGSIAIHGHGSTSSMDNSTNPRRGDLVSFIKGRKRKTARDIRVVKRETATLQRGRLENIQLVDTEDKRNKGTAKFIAATEKQEVYDIDLAEIVSCAASILKEKESVEGILHEGRVYGLCRTSDLYLTSKIGSGKNKERPKLNLTVKRDRGGTIMAQSMMATGPNKTIGFQAGWTKRISLYEIKDDEEEESQ</sequence>
<dbReference type="AlphaFoldDB" id="A0A1E7FWC6"/>
<accession>A0A1E7FWC6</accession>
<evidence type="ECO:0000256" key="1">
    <source>
        <dbReference type="SAM" id="MobiDB-lite"/>
    </source>
</evidence>
<dbReference type="KEGG" id="fcy:FRACYDRAFT_267289"/>
<dbReference type="InParanoid" id="A0A1E7FWC6"/>
<protein>
    <submittedName>
        <fullName evidence="2">Uncharacterized protein</fullName>
    </submittedName>
</protein>
<feature type="compositionally biased region" description="Basic residues" evidence="1">
    <location>
        <begin position="1"/>
        <end position="14"/>
    </location>
</feature>
<dbReference type="Proteomes" id="UP000095751">
    <property type="component" value="Unassembled WGS sequence"/>
</dbReference>
<dbReference type="OrthoDB" id="44534at2759"/>
<reference evidence="2 3" key="1">
    <citation type="submission" date="2016-09" db="EMBL/GenBank/DDBJ databases">
        <title>Extensive genetic diversity and differential bi-allelic expression allows diatom success in the polar Southern Ocean.</title>
        <authorList>
            <consortium name="DOE Joint Genome Institute"/>
            <person name="Mock T."/>
            <person name="Otillar R.P."/>
            <person name="Strauss J."/>
            <person name="Dupont C."/>
            <person name="Frickenhaus S."/>
            <person name="Maumus F."/>
            <person name="Mcmullan M."/>
            <person name="Sanges R."/>
            <person name="Schmutz J."/>
            <person name="Toseland A."/>
            <person name="Valas R."/>
            <person name="Veluchamy A."/>
            <person name="Ward B.J."/>
            <person name="Allen A."/>
            <person name="Barry K."/>
            <person name="Falciatore A."/>
            <person name="Ferrante M."/>
            <person name="Fortunato A.E."/>
            <person name="Gloeckner G."/>
            <person name="Gruber A."/>
            <person name="Hipkin R."/>
            <person name="Janech M."/>
            <person name="Kroth P."/>
            <person name="Leese F."/>
            <person name="Lindquist E."/>
            <person name="Lyon B.R."/>
            <person name="Martin J."/>
            <person name="Mayer C."/>
            <person name="Parker M."/>
            <person name="Quesneville H."/>
            <person name="Raymond J."/>
            <person name="Uhlig C."/>
            <person name="Valentin K.U."/>
            <person name="Worden A.Z."/>
            <person name="Armbrust E.V."/>
            <person name="Bowler C."/>
            <person name="Green B."/>
            <person name="Moulton V."/>
            <person name="Van Oosterhout C."/>
            <person name="Grigoriev I."/>
        </authorList>
    </citation>
    <scope>NUCLEOTIDE SEQUENCE [LARGE SCALE GENOMIC DNA]</scope>
    <source>
        <strain evidence="2 3">CCMP1102</strain>
    </source>
</reference>
<evidence type="ECO:0000313" key="2">
    <source>
        <dbReference type="EMBL" id="OEU22468.1"/>
    </source>
</evidence>
<evidence type="ECO:0000313" key="3">
    <source>
        <dbReference type="Proteomes" id="UP000095751"/>
    </source>
</evidence>
<name>A0A1E7FWC6_9STRA</name>
<feature type="region of interest" description="Disordered" evidence="1">
    <location>
        <begin position="1"/>
        <end position="55"/>
    </location>
</feature>